<accession>A0A0C4YG53</accession>
<dbReference type="KEGG" id="cbw:RR42_m3603"/>
<protein>
    <recommendedName>
        <fullName evidence="6">Ribosomal protein L11 methyltransferase</fullName>
        <shortName evidence="6">L11 Mtase</shortName>
        <ecNumber evidence="6">2.1.1.-</ecNumber>
    </recommendedName>
</protein>
<dbReference type="GO" id="GO:0032259">
    <property type="term" value="P:methylation"/>
    <property type="evidence" value="ECO:0007669"/>
    <property type="project" value="UniProtKB-KW"/>
</dbReference>
<evidence type="ECO:0000256" key="5">
    <source>
        <dbReference type="ARBA" id="ARBA00022691"/>
    </source>
</evidence>
<dbReference type="GO" id="GO:0005829">
    <property type="term" value="C:cytosol"/>
    <property type="evidence" value="ECO:0007669"/>
    <property type="project" value="TreeGrafter"/>
</dbReference>
<dbReference type="InterPro" id="IPR004498">
    <property type="entry name" value="Ribosomal_PrmA_MeTrfase"/>
</dbReference>
<dbReference type="CDD" id="cd02440">
    <property type="entry name" value="AdoMet_MTases"/>
    <property type="match status" value="1"/>
</dbReference>
<dbReference type="AlphaFoldDB" id="A0A0C4YG53"/>
<reference evidence="7 8" key="1">
    <citation type="journal article" date="2015" name="Genome Announc.">
        <title>Complete Genome Sequence of Cupriavidus basilensis 4G11, Isolated from the Oak Ridge Field Research Center Site.</title>
        <authorList>
            <person name="Ray J."/>
            <person name="Waters R.J."/>
            <person name="Skerker J.M."/>
            <person name="Kuehl J.V."/>
            <person name="Price M.N."/>
            <person name="Huang J."/>
            <person name="Chakraborty R."/>
            <person name="Arkin A.P."/>
            <person name="Deutschbauer A."/>
        </authorList>
    </citation>
    <scope>NUCLEOTIDE SEQUENCE [LARGE SCALE GENOMIC DNA]</scope>
    <source>
        <strain evidence="7">4G11</strain>
    </source>
</reference>
<organism evidence="7 8">
    <name type="scientific">Cupriavidus basilensis</name>
    <dbReference type="NCBI Taxonomy" id="68895"/>
    <lineage>
        <taxon>Bacteria</taxon>
        <taxon>Pseudomonadati</taxon>
        <taxon>Pseudomonadota</taxon>
        <taxon>Betaproteobacteria</taxon>
        <taxon>Burkholderiales</taxon>
        <taxon>Burkholderiaceae</taxon>
        <taxon>Cupriavidus</taxon>
    </lineage>
</organism>
<dbReference type="STRING" id="68895.RR42_m3603"/>
<gene>
    <name evidence="6" type="primary">prmA</name>
    <name evidence="7" type="ORF">RR42_m3603</name>
</gene>
<evidence type="ECO:0000313" key="8">
    <source>
        <dbReference type="Proteomes" id="UP000031843"/>
    </source>
</evidence>
<evidence type="ECO:0000256" key="4">
    <source>
        <dbReference type="ARBA" id="ARBA00022679"/>
    </source>
</evidence>
<proteinExistence type="inferred from homology"/>
<dbReference type="InterPro" id="IPR029063">
    <property type="entry name" value="SAM-dependent_MTases_sf"/>
</dbReference>
<comment type="function">
    <text evidence="6">Methylates ribosomal protein L11.</text>
</comment>
<dbReference type="OrthoDB" id="9785995at2"/>
<dbReference type="SUPFAM" id="SSF53335">
    <property type="entry name" value="S-adenosyl-L-methionine-dependent methyltransferases"/>
    <property type="match status" value="1"/>
</dbReference>
<feature type="binding site" evidence="6">
    <location>
        <position position="234"/>
    </location>
    <ligand>
        <name>S-adenosyl-L-methionine</name>
        <dbReference type="ChEBI" id="CHEBI:59789"/>
    </ligand>
</feature>
<dbReference type="GO" id="GO:0005840">
    <property type="term" value="C:ribosome"/>
    <property type="evidence" value="ECO:0007669"/>
    <property type="project" value="UniProtKB-KW"/>
</dbReference>
<dbReference type="EC" id="2.1.1.-" evidence="6"/>
<comment type="subcellular location">
    <subcellularLocation>
        <location evidence="6">Cytoplasm</location>
    </subcellularLocation>
</comment>
<sequence>MAFQECVIEIAQDQAEAWSDALFDLGALSVSVEDADADTPDEQPLFGEPGMEPTRLAWNRSRVVALFDDSADPVLVVAAAANALGVDPVPAYQLRPVEDQDWVRLTQSQFAPIRIGERIWVVPSWHDAPDPDAVVLELDPGLAFGTGSHPTTRLCMQWLEQNIKAGETVLDYGCGSGILAIVARKLGAGDTLGIDIDPNAVEASRYNAERNRVEATFALPETVSEASYDLVVANILSNPLKLMAAMLSARVRPGGRLVLSGVLERQADEVAAAYAPWLPMSVWRSEEGWVCLHGTRGEGPGTQR</sequence>
<comment type="catalytic activity">
    <reaction evidence="6">
        <text>L-lysyl-[protein] + 3 S-adenosyl-L-methionine = N(6),N(6),N(6)-trimethyl-L-lysyl-[protein] + 3 S-adenosyl-L-homocysteine + 3 H(+)</text>
        <dbReference type="Rhea" id="RHEA:54192"/>
        <dbReference type="Rhea" id="RHEA-COMP:9752"/>
        <dbReference type="Rhea" id="RHEA-COMP:13826"/>
        <dbReference type="ChEBI" id="CHEBI:15378"/>
        <dbReference type="ChEBI" id="CHEBI:29969"/>
        <dbReference type="ChEBI" id="CHEBI:57856"/>
        <dbReference type="ChEBI" id="CHEBI:59789"/>
        <dbReference type="ChEBI" id="CHEBI:61961"/>
    </reaction>
</comment>
<keyword evidence="5 6" id="KW-0949">S-adenosyl-L-methionine</keyword>
<dbReference type="NCBIfam" id="TIGR00406">
    <property type="entry name" value="prmA"/>
    <property type="match status" value="1"/>
</dbReference>
<dbReference type="HAMAP" id="MF_00735">
    <property type="entry name" value="Methyltr_PrmA"/>
    <property type="match status" value="1"/>
</dbReference>
<feature type="binding site" evidence="6">
    <location>
        <position position="152"/>
    </location>
    <ligand>
        <name>S-adenosyl-L-methionine</name>
        <dbReference type="ChEBI" id="CHEBI:59789"/>
    </ligand>
</feature>
<keyword evidence="4 6" id="KW-0808">Transferase</keyword>
<dbReference type="PANTHER" id="PTHR43648:SF1">
    <property type="entry name" value="ELECTRON TRANSFER FLAVOPROTEIN BETA SUBUNIT LYSINE METHYLTRANSFERASE"/>
    <property type="match status" value="1"/>
</dbReference>
<evidence type="ECO:0000256" key="1">
    <source>
        <dbReference type="ARBA" id="ARBA00009741"/>
    </source>
</evidence>
<comment type="similarity">
    <text evidence="1 6">Belongs to the methyltransferase superfamily. PrmA family.</text>
</comment>
<evidence type="ECO:0000256" key="6">
    <source>
        <dbReference type="HAMAP-Rule" id="MF_00735"/>
    </source>
</evidence>
<feature type="binding site" evidence="6">
    <location>
        <position position="195"/>
    </location>
    <ligand>
        <name>S-adenosyl-L-methionine</name>
        <dbReference type="ChEBI" id="CHEBI:59789"/>
    </ligand>
</feature>
<keyword evidence="7" id="KW-0689">Ribosomal protein</keyword>
<dbReference type="EMBL" id="CP010536">
    <property type="protein sequence ID" value="AJG20969.1"/>
    <property type="molecule type" value="Genomic_DNA"/>
</dbReference>
<evidence type="ECO:0000256" key="2">
    <source>
        <dbReference type="ARBA" id="ARBA00022490"/>
    </source>
</evidence>
<dbReference type="PANTHER" id="PTHR43648">
    <property type="entry name" value="ELECTRON TRANSFER FLAVOPROTEIN BETA SUBUNIT LYSINE METHYLTRANSFERASE"/>
    <property type="match status" value="1"/>
</dbReference>
<keyword evidence="8" id="KW-1185">Reference proteome</keyword>
<dbReference type="Pfam" id="PF06325">
    <property type="entry name" value="PrmA"/>
    <property type="match status" value="1"/>
</dbReference>
<dbReference type="Gene3D" id="3.40.50.150">
    <property type="entry name" value="Vaccinia Virus protein VP39"/>
    <property type="match status" value="1"/>
</dbReference>
<evidence type="ECO:0000313" key="7">
    <source>
        <dbReference type="EMBL" id="AJG20969.1"/>
    </source>
</evidence>
<keyword evidence="7" id="KW-0687">Ribonucleoprotein</keyword>
<keyword evidence="2 6" id="KW-0963">Cytoplasm</keyword>
<dbReference type="PIRSF" id="PIRSF000401">
    <property type="entry name" value="RPL11_MTase"/>
    <property type="match status" value="1"/>
</dbReference>
<keyword evidence="3 6" id="KW-0489">Methyltransferase</keyword>
<dbReference type="GO" id="GO:0016279">
    <property type="term" value="F:protein-lysine N-methyltransferase activity"/>
    <property type="evidence" value="ECO:0007669"/>
    <property type="project" value="TreeGrafter"/>
</dbReference>
<dbReference type="RefSeq" id="WP_043349612.1">
    <property type="nucleotide sequence ID" value="NZ_CP010536.1"/>
</dbReference>
<dbReference type="Proteomes" id="UP000031843">
    <property type="component" value="Chromosome main"/>
</dbReference>
<evidence type="ECO:0000256" key="3">
    <source>
        <dbReference type="ARBA" id="ARBA00022603"/>
    </source>
</evidence>
<dbReference type="InterPro" id="IPR050078">
    <property type="entry name" value="Ribosomal_L11_MeTrfase_PrmA"/>
</dbReference>
<feature type="binding site" evidence="6">
    <location>
        <position position="173"/>
    </location>
    <ligand>
        <name>S-adenosyl-L-methionine</name>
        <dbReference type="ChEBI" id="CHEBI:59789"/>
    </ligand>
</feature>
<name>A0A0C4YG53_9BURK</name>